<dbReference type="Proteomes" id="UP001459277">
    <property type="component" value="Unassembled WGS sequence"/>
</dbReference>
<evidence type="ECO:0000313" key="2">
    <source>
        <dbReference type="Proteomes" id="UP001459277"/>
    </source>
</evidence>
<dbReference type="EMBL" id="JAZDWU010000001">
    <property type="protein sequence ID" value="KAL0013364.1"/>
    <property type="molecule type" value="Genomic_DNA"/>
</dbReference>
<dbReference type="AlphaFoldDB" id="A0AAW2DTC4"/>
<evidence type="ECO:0000313" key="1">
    <source>
        <dbReference type="EMBL" id="KAL0013364.1"/>
    </source>
</evidence>
<comment type="caution">
    <text evidence="1">The sequence shown here is derived from an EMBL/GenBank/DDBJ whole genome shotgun (WGS) entry which is preliminary data.</text>
</comment>
<sequence length="124" mass="13455">MPMVAMMVGGRAKRIGYGCSKSRGNDASLLRCCDDGRRDELQIEPRSIVAMMVGGRGDDASLLLLCVCCHTIGHSFGDEMSSNSCKEVHGIALAMAMELGLKLNQPIQLKDSQEAGLERLRRVD</sequence>
<reference evidence="1 2" key="1">
    <citation type="submission" date="2024-01" db="EMBL/GenBank/DDBJ databases">
        <title>A telomere-to-telomere, gap-free genome of sweet tea (Lithocarpus litseifolius).</title>
        <authorList>
            <person name="Zhou J."/>
        </authorList>
    </citation>
    <scope>NUCLEOTIDE SEQUENCE [LARGE SCALE GENOMIC DNA]</scope>
    <source>
        <strain evidence="1">Zhou-2022a</strain>
        <tissue evidence="1">Leaf</tissue>
    </source>
</reference>
<protein>
    <submittedName>
        <fullName evidence="1">Uncharacterized protein</fullName>
    </submittedName>
</protein>
<keyword evidence="2" id="KW-1185">Reference proteome</keyword>
<proteinExistence type="predicted"/>
<accession>A0AAW2DTC4</accession>
<name>A0AAW2DTC4_9ROSI</name>
<organism evidence="1 2">
    <name type="scientific">Lithocarpus litseifolius</name>
    <dbReference type="NCBI Taxonomy" id="425828"/>
    <lineage>
        <taxon>Eukaryota</taxon>
        <taxon>Viridiplantae</taxon>
        <taxon>Streptophyta</taxon>
        <taxon>Embryophyta</taxon>
        <taxon>Tracheophyta</taxon>
        <taxon>Spermatophyta</taxon>
        <taxon>Magnoliopsida</taxon>
        <taxon>eudicotyledons</taxon>
        <taxon>Gunneridae</taxon>
        <taxon>Pentapetalae</taxon>
        <taxon>rosids</taxon>
        <taxon>fabids</taxon>
        <taxon>Fagales</taxon>
        <taxon>Fagaceae</taxon>
        <taxon>Lithocarpus</taxon>
    </lineage>
</organism>
<gene>
    <name evidence="1" type="ORF">SO802_000433</name>
</gene>